<feature type="transmembrane region" description="Helical" evidence="7">
    <location>
        <begin position="306"/>
        <end position="339"/>
    </location>
</feature>
<dbReference type="InterPro" id="IPR001898">
    <property type="entry name" value="SLC13A/DASS"/>
</dbReference>
<keyword evidence="3 7" id="KW-0812">Transmembrane</keyword>
<proteinExistence type="inferred from homology"/>
<evidence type="ECO:0000256" key="5">
    <source>
        <dbReference type="ARBA" id="ARBA00023136"/>
    </source>
</evidence>
<organism evidence="8 9">
    <name type="scientific">Oikopleura dioica</name>
    <name type="common">Tunicate</name>
    <dbReference type="NCBI Taxonomy" id="34765"/>
    <lineage>
        <taxon>Eukaryota</taxon>
        <taxon>Metazoa</taxon>
        <taxon>Chordata</taxon>
        <taxon>Tunicata</taxon>
        <taxon>Appendicularia</taxon>
        <taxon>Copelata</taxon>
        <taxon>Oikopleuridae</taxon>
        <taxon>Oikopleura</taxon>
    </lineage>
</organism>
<dbReference type="PANTHER" id="PTHR10283:SF82">
    <property type="entry name" value="SOLUTE CARRIER FAMILY 13 MEMBER 2"/>
    <property type="match status" value="1"/>
</dbReference>
<feature type="compositionally biased region" description="Basic and acidic residues" evidence="6">
    <location>
        <begin position="13"/>
        <end position="28"/>
    </location>
</feature>
<evidence type="ECO:0000313" key="9">
    <source>
        <dbReference type="Proteomes" id="UP001158576"/>
    </source>
</evidence>
<dbReference type="Proteomes" id="UP001158576">
    <property type="component" value="Chromosome XSR"/>
</dbReference>
<feature type="transmembrane region" description="Helical" evidence="7">
    <location>
        <begin position="217"/>
        <end position="240"/>
    </location>
</feature>
<feature type="compositionally biased region" description="Acidic residues" evidence="6">
    <location>
        <begin position="1"/>
        <end position="12"/>
    </location>
</feature>
<feature type="region of interest" description="Disordered" evidence="6">
    <location>
        <begin position="1"/>
        <end position="30"/>
    </location>
</feature>
<evidence type="ECO:0000256" key="4">
    <source>
        <dbReference type="ARBA" id="ARBA00022989"/>
    </source>
</evidence>
<name>A0ABN7SMB6_OIKDI</name>
<evidence type="ECO:0000256" key="1">
    <source>
        <dbReference type="ARBA" id="ARBA00004141"/>
    </source>
</evidence>
<sequence>MGEVNEALDEDTDKSNTEEKGPEKHGDIEETDFDAISMDSIDSTVVGSDGSDIEPEVTVTALDIGLLICVPFAASIGGTGTFTGTDLNLYLSGYYNDFYAEYTTSEYQNNGYFAITYANWAMYNLLPSFLTFFLSYIWLQGFNFGWNPISWFKCEKNEGAENVINTEFKKLGPMKQGEYVSLFCFIIVVILWIAREPTDGAGWAYIFPVPSYMTDGMVVILIGICLFVLPIDDSGLFCIFNRFRKDKISINHGPARPILTWDVVQRRTGWGVLILIGGGYAIAQASDDSGFSEFVATGLAQLVDGWESWAICLLCSIMASMFTEITSNTAACALFVPLLNKLALKVCVHPLYLCLPATVACSMSFMLPAATPPNAIAFGSGRLKSIHSITNGFMPKIIGVGLINAFIMFFGPLIYKTDIFPCFALGDPTGAHCYNSTIHAECPCYPSSKLNPDWSC</sequence>
<accession>A0ABN7SMB6</accession>
<evidence type="ECO:0000256" key="7">
    <source>
        <dbReference type="SAM" id="Phobius"/>
    </source>
</evidence>
<feature type="transmembrane region" description="Helical" evidence="7">
    <location>
        <begin position="351"/>
        <end position="370"/>
    </location>
</feature>
<dbReference type="EMBL" id="OU015569">
    <property type="protein sequence ID" value="CAG5098267.1"/>
    <property type="molecule type" value="Genomic_DNA"/>
</dbReference>
<dbReference type="PANTHER" id="PTHR10283">
    <property type="entry name" value="SOLUTE CARRIER FAMILY 13 MEMBER"/>
    <property type="match status" value="1"/>
</dbReference>
<feature type="transmembrane region" description="Helical" evidence="7">
    <location>
        <begin position="268"/>
        <end position="286"/>
    </location>
</feature>
<protein>
    <submittedName>
        <fullName evidence="8">Oidioi.mRNA.OKI2018_I69.XSR.g15512.t1.cds</fullName>
    </submittedName>
</protein>
<comment type="similarity">
    <text evidence="2">Belongs to the SLC13A/DASS transporter (TC 2.A.47) family. NADC subfamily.</text>
</comment>
<keyword evidence="9" id="KW-1185">Reference proteome</keyword>
<evidence type="ECO:0000256" key="2">
    <source>
        <dbReference type="ARBA" id="ARBA00006772"/>
    </source>
</evidence>
<keyword evidence="4 7" id="KW-1133">Transmembrane helix</keyword>
<evidence type="ECO:0000256" key="3">
    <source>
        <dbReference type="ARBA" id="ARBA00022692"/>
    </source>
</evidence>
<evidence type="ECO:0000256" key="6">
    <source>
        <dbReference type="SAM" id="MobiDB-lite"/>
    </source>
</evidence>
<feature type="transmembrane region" description="Helical" evidence="7">
    <location>
        <begin position="179"/>
        <end position="195"/>
    </location>
</feature>
<gene>
    <name evidence="8" type="ORF">OKIOD_LOCUS7070</name>
</gene>
<dbReference type="Pfam" id="PF00939">
    <property type="entry name" value="Na_sulph_symp"/>
    <property type="match status" value="1"/>
</dbReference>
<keyword evidence="5 7" id="KW-0472">Membrane</keyword>
<evidence type="ECO:0000313" key="8">
    <source>
        <dbReference type="EMBL" id="CAG5098267.1"/>
    </source>
</evidence>
<reference evidence="8 9" key="1">
    <citation type="submission" date="2021-04" db="EMBL/GenBank/DDBJ databases">
        <authorList>
            <person name="Bliznina A."/>
        </authorList>
    </citation>
    <scope>NUCLEOTIDE SEQUENCE [LARGE SCALE GENOMIC DNA]</scope>
</reference>
<feature type="transmembrane region" description="Helical" evidence="7">
    <location>
        <begin position="120"/>
        <end position="139"/>
    </location>
</feature>
<feature type="transmembrane region" description="Helical" evidence="7">
    <location>
        <begin position="397"/>
        <end position="415"/>
    </location>
</feature>
<comment type="subcellular location">
    <subcellularLocation>
        <location evidence="1">Membrane</location>
        <topology evidence="1">Multi-pass membrane protein</topology>
    </subcellularLocation>
</comment>